<keyword evidence="5 9" id="KW-0378">Hydrolase</keyword>
<dbReference type="Gene3D" id="3.40.50.1010">
    <property type="entry name" value="5'-nuclease"/>
    <property type="match status" value="1"/>
</dbReference>
<dbReference type="InterPro" id="IPR050556">
    <property type="entry name" value="Type_II_TA_system_RNase"/>
</dbReference>
<reference evidence="9 10" key="1">
    <citation type="submission" date="2023-07" db="EMBL/GenBank/DDBJ databases">
        <title>Sorghum-associated microbial communities from plants grown in Nebraska, USA.</title>
        <authorList>
            <person name="Schachtman D."/>
        </authorList>
    </citation>
    <scope>NUCLEOTIDE SEQUENCE [LARGE SCALE GENOMIC DNA]</scope>
    <source>
        <strain evidence="9 10">DS1307</strain>
    </source>
</reference>
<dbReference type="InterPro" id="IPR029060">
    <property type="entry name" value="PIN-like_dom_sf"/>
</dbReference>
<keyword evidence="2" id="KW-1277">Toxin-antitoxin system</keyword>
<evidence type="ECO:0000313" key="10">
    <source>
        <dbReference type="Proteomes" id="UP001241472"/>
    </source>
</evidence>
<evidence type="ECO:0000256" key="2">
    <source>
        <dbReference type="ARBA" id="ARBA00022649"/>
    </source>
</evidence>
<accession>A0ABT9PNP5</accession>
<keyword evidence="3" id="KW-0540">Nuclease</keyword>
<evidence type="ECO:0000259" key="8">
    <source>
        <dbReference type="Pfam" id="PF01850"/>
    </source>
</evidence>
<sequence>MIVIDSSALVAMLTDEATASSCRTVFENENLIYISAGTVLEALIVALRRGFYPQMQEILASPGMVVVPVNAARAQLAASAYAKWGKGIHPAALNSGDCFAYAMAQEFDYPLLFIGDDFSRTDIKPAVAA</sequence>
<evidence type="ECO:0000256" key="4">
    <source>
        <dbReference type="ARBA" id="ARBA00022723"/>
    </source>
</evidence>
<comment type="caution">
    <text evidence="9">The sequence shown here is derived from an EMBL/GenBank/DDBJ whole genome shotgun (WGS) entry which is preliminary data.</text>
</comment>
<dbReference type="RefSeq" id="WP_306831371.1">
    <property type="nucleotide sequence ID" value="NZ_JAUSRF010000002.1"/>
</dbReference>
<dbReference type="GO" id="GO:0016787">
    <property type="term" value="F:hydrolase activity"/>
    <property type="evidence" value="ECO:0007669"/>
    <property type="project" value="UniProtKB-KW"/>
</dbReference>
<comment type="cofactor">
    <cofactor evidence="1">
        <name>Mg(2+)</name>
        <dbReference type="ChEBI" id="CHEBI:18420"/>
    </cofactor>
</comment>
<organism evidence="9 10">
    <name type="scientific">Neorhizobium huautlense</name>
    <dbReference type="NCBI Taxonomy" id="67774"/>
    <lineage>
        <taxon>Bacteria</taxon>
        <taxon>Pseudomonadati</taxon>
        <taxon>Pseudomonadota</taxon>
        <taxon>Alphaproteobacteria</taxon>
        <taxon>Hyphomicrobiales</taxon>
        <taxon>Rhizobiaceae</taxon>
        <taxon>Rhizobium/Agrobacterium group</taxon>
        <taxon>Neorhizobium</taxon>
    </lineage>
</organism>
<evidence type="ECO:0000256" key="5">
    <source>
        <dbReference type="ARBA" id="ARBA00022801"/>
    </source>
</evidence>
<dbReference type="Pfam" id="PF01850">
    <property type="entry name" value="PIN"/>
    <property type="match status" value="1"/>
</dbReference>
<name>A0ABT9PNP5_9HYPH</name>
<dbReference type="EC" id="3.1.-.-" evidence="9"/>
<dbReference type="Proteomes" id="UP001241472">
    <property type="component" value="Unassembled WGS sequence"/>
</dbReference>
<dbReference type="CDD" id="cd09871">
    <property type="entry name" value="PIN_MtVapC28-VapC30-like"/>
    <property type="match status" value="1"/>
</dbReference>
<evidence type="ECO:0000256" key="1">
    <source>
        <dbReference type="ARBA" id="ARBA00001946"/>
    </source>
</evidence>
<evidence type="ECO:0000256" key="7">
    <source>
        <dbReference type="ARBA" id="ARBA00038093"/>
    </source>
</evidence>
<proteinExistence type="inferred from homology"/>
<keyword evidence="4" id="KW-0479">Metal-binding</keyword>
<dbReference type="PANTHER" id="PTHR33653:SF1">
    <property type="entry name" value="RIBONUCLEASE VAPC2"/>
    <property type="match status" value="1"/>
</dbReference>
<gene>
    <name evidence="9" type="ORF">J2T09_000824</name>
</gene>
<evidence type="ECO:0000313" key="9">
    <source>
        <dbReference type="EMBL" id="MDP9836082.1"/>
    </source>
</evidence>
<evidence type="ECO:0000256" key="3">
    <source>
        <dbReference type="ARBA" id="ARBA00022722"/>
    </source>
</evidence>
<dbReference type="InterPro" id="IPR002716">
    <property type="entry name" value="PIN_dom"/>
</dbReference>
<protein>
    <submittedName>
        <fullName evidence="9">Ribonuclease VapC</fullName>
        <ecNumber evidence="9">3.1.-.-</ecNumber>
    </submittedName>
</protein>
<dbReference type="EMBL" id="JAUSRF010000002">
    <property type="protein sequence ID" value="MDP9836082.1"/>
    <property type="molecule type" value="Genomic_DNA"/>
</dbReference>
<comment type="similarity">
    <text evidence="7">Belongs to the PINc/VapC protein family.</text>
</comment>
<evidence type="ECO:0000256" key="6">
    <source>
        <dbReference type="ARBA" id="ARBA00022842"/>
    </source>
</evidence>
<keyword evidence="6" id="KW-0460">Magnesium</keyword>
<dbReference type="SUPFAM" id="SSF88723">
    <property type="entry name" value="PIN domain-like"/>
    <property type="match status" value="1"/>
</dbReference>
<keyword evidence="10" id="KW-1185">Reference proteome</keyword>
<dbReference type="PANTHER" id="PTHR33653">
    <property type="entry name" value="RIBONUCLEASE VAPC2"/>
    <property type="match status" value="1"/>
</dbReference>
<feature type="domain" description="PIN" evidence="8">
    <location>
        <begin position="2"/>
        <end position="123"/>
    </location>
</feature>